<dbReference type="EMBL" id="JBEZVE010000012">
    <property type="protein sequence ID" value="MEU3783324.1"/>
    <property type="molecule type" value="Genomic_DNA"/>
</dbReference>
<evidence type="ECO:0000256" key="1">
    <source>
        <dbReference type="SAM" id="Phobius"/>
    </source>
</evidence>
<dbReference type="RefSeq" id="WP_334578195.1">
    <property type="nucleotide sequence ID" value="NZ_JBEZVE010000012.1"/>
</dbReference>
<organism evidence="2 3">
    <name type="scientific">Streptomyces sp. 900129855</name>
    <dbReference type="NCBI Taxonomy" id="3155129"/>
    <lineage>
        <taxon>Bacteria</taxon>
        <taxon>Bacillati</taxon>
        <taxon>Actinomycetota</taxon>
        <taxon>Actinomycetes</taxon>
        <taxon>Kitasatosporales</taxon>
        <taxon>Streptomycetaceae</taxon>
        <taxon>Streptomyces</taxon>
    </lineage>
</organism>
<name>A0ABV2ZL88_9ACTN</name>
<dbReference type="Proteomes" id="UP001550739">
    <property type="component" value="Unassembled WGS sequence"/>
</dbReference>
<keyword evidence="1" id="KW-0472">Membrane</keyword>
<evidence type="ECO:0000313" key="3">
    <source>
        <dbReference type="Proteomes" id="UP001550739"/>
    </source>
</evidence>
<keyword evidence="1" id="KW-1133">Transmembrane helix</keyword>
<evidence type="ECO:0008006" key="4">
    <source>
        <dbReference type="Google" id="ProtNLM"/>
    </source>
</evidence>
<keyword evidence="1" id="KW-0812">Transmembrane</keyword>
<evidence type="ECO:0000313" key="2">
    <source>
        <dbReference type="EMBL" id="MEU3783324.1"/>
    </source>
</evidence>
<proteinExistence type="predicted"/>
<accession>A0ABV2ZL88</accession>
<reference evidence="2 3" key="1">
    <citation type="submission" date="2024-06" db="EMBL/GenBank/DDBJ databases">
        <title>The Natural Products Discovery Center: Release of the First 8490 Sequenced Strains for Exploring Actinobacteria Biosynthetic Diversity.</title>
        <authorList>
            <person name="Kalkreuter E."/>
            <person name="Kautsar S.A."/>
            <person name="Yang D."/>
            <person name="Bader C.D."/>
            <person name="Teijaro C.N."/>
            <person name="Fluegel L."/>
            <person name="Davis C.M."/>
            <person name="Simpson J.R."/>
            <person name="Lauterbach L."/>
            <person name="Steele A.D."/>
            <person name="Gui C."/>
            <person name="Meng S."/>
            <person name="Li G."/>
            <person name="Viehrig K."/>
            <person name="Ye F."/>
            <person name="Su P."/>
            <person name="Kiefer A.F."/>
            <person name="Nichols A."/>
            <person name="Cepeda A.J."/>
            <person name="Yan W."/>
            <person name="Fan B."/>
            <person name="Jiang Y."/>
            <person name="Adhikari A."/>
            <person name="Zheng C.-J."/>
            <person name="Schuster L."/>
            <person name="Cowan T.M."/>
            <person name="Smanski M.J."/>
            <person name="Chevrette M.G."/>
            <person name="De Carvalho L.P.S."/>
            <person name="Shen B."/>
        </authorList>
    </citation>
    <scope>NUCLEOTIDE SEQUENCE [LARGE SCALE GENOMIC DNA]</scope>
    <source>
        <strain evidence="2 3">NPDC033843</strain>
    </source>
</reference>
<gene>
    <name evidence="2" type="ORF">AB0E89_22725</name>
</gene>
<sequence>MIIGVVAIFWLTLMLGSWLPFGGPDDDGVRWGIATALAGVVSAVAGSPMARWAEAKPALSKDV</sequence>
<protein>
    <recommendedName>
        <fullName evidence="4">SPW repeat-containing protein</fullName>
    </recommendedName>
</protein>
<comment type="caution">
    <text evidence="2">The sequence shown here is derived from an EMBL/GenBank/DDBJ whole genome shotgun (WGS) entry which is preliminary data.</text>
</comment>
<feature type="transmembrane region" description="Helical" evidence="1">
    <location>
        <begin position="32"/>
        <end position="53"/>
    </location>
</feature>
<keyword evidence="3" id="KW-1185">Reference proteome</keyword>